<name>A0A5B2T978_9PROT</name>
<dbReference type="RefSeq" id="WP_149814412.1">
    <property type="nucleotide sequence ID" value="NZ_VUKA01000059.1"/>
</dbReference>
<dbReference type="EMBL" id="VUKA01000059">
    <property type="protein sequence ID" value="KAA2211181.1"/>
    <property type="molecule type" value="Genomic_DNA"/>
</dbReference>
<evidence type="ECO:0000313" key="2">
    <source>
        <dbReference type="Proteomes" id="UP000322110"/>
    </source>
</evidence>
<reference evidence="1 2" key="1">
    <citation type="journal article" date="2015" name="Int. J. Syst. Evol. Microbiol.">
        <title>Roseomonas oryzae sp. nov., isolated from paddy rhizosphere soil.</title>
        <authorList>
            <person name="Ramaprasad E.V."/>
            <person name="Sasikala Ch."/>
            <person name="Ramana Ch.V."/>
        </authorList>
    </citation>
    <scope>NUCLEOTIDE SEQUENCE [LARGE SCALE GENOMIC DNA]</scope>
    <source>
        <strain evidence="1 2">KCTC 42542</strain>
    </source>
</reference>
<accession>A0A5B2T978</accession>
<keyword evidence="2" id="KW-1185">Reference proteome</keyword>
<protein>
    <submittedName>
        <fullName evidence="1">Uncharacterized protein</fullName>
    </submittedName>
</protein>
<dbReference type="Proteomes" id="UP000322110">
    <property type="component" value="Unassembled WGS sequence"/>
</dbReference>
<proteinExistence type="predicted"/>
<sequence length="155" mass="17467">MNNSAVSVPIATKQFVHLIEFLKEMESGLDPVEAVARAIDYWMENASWKAEDLLQEDAPDPSRGYLWKDILLPDGTLVSMSYKAKTFQARVAGDEFIYEGKRTSPSEFASAVGGGKVRNAWRDLMVKRPQDLRFRRADELRRKRRGGLSPSESGS</sequence>
<organism evidence="1 2">
    <name type="scientific">Teichococcus oryzae</name>
    <dbReference type="NCBI Taxonomy" id="1608942"/>
    <lineage>
        <taxon>Bacteria</taxon>
        <taxon>Pseudomonadati</taxon>
        <taxon>Pseudomonadota</taxon>
        <taxon>Alphaproteobacteria</taxon>
        <taxon>Acetobacterales</taxon>
        <taxon>Roseomonadaceae</taxon>
        <taxon>Roseomonas</taxon>
    </lineage>
</organism>
<comment type="caution">
    <text evidence="1">The sequence shown here is derived from an EMBL/GenBank/DDBJ whole genome shotgun (WGS) entry which is preliminary data.</text>
</comment>
<evidence type="ECO:0000313" key="1">
    <source>
        <dbReference type="EMBL" id="KAA2211181.1"/>
    </source>
</evidence>
<dbReference type="OrthoDB" id="8456477at2"/>
<gene>
    <name evidence="1" type="ORF">F0Q34_21475</name>
</gene>
<dbReference type="AlphaFoldDB" id="A0A5B2T978"/>